<dbReference type="SUPFAM" id="SSF51161">
    <property type="entry name" value="Trimeric LpxA-like enzymes"/>
    <property type="match status" value="1"/>
</dbReference>
<dbReference type="Proteomes" id="UP001363151">
    <property type="component" value="Unassembled WGS sequence"/>
</dbReference>
<sequence>MKTTLGKGGELALSAKRRGLDYVDNGDERCVDVRIVDPESRRERPAGEAGEIWISSGSVAKGYWGKEELSEETFHARLDPDNGRRYLRTGDEGFSERGGLFICGRLKDMIIVGGENYYPEDVEIAAQAARPGDVRPACLAAFSADAADGAGDEALVVVFEVRAASDAEDVCRAVARAVAVDVGLAPERVVAIEERSIPKTTSGKIQRRATKKLFAENRLRLARDSAQFRDKTKPLVEFGLRDEPLVAPPGVDREYFARTLAEAIFVDDATALPRPEGFVEDATALVVAALADGATVADISRALQRCYTETLVREASARAVGVAGAEVRASTPLAEQGLTSRGASKMVRVLSSTDNLMDVDAAALMEATPKQLSALVLKAGLGEDAAPTFFVSKARVPDDELPGSALKIPQPAMDLLQGLGVVLVAFCMALPLLPAYAFGFWAQWKRVHEDATDTDLYVRRNNDNPWGRLMLANLHEAWTYGLLVALVVPIYLGGVSVIVVVAKWLVVGKARPGVARAGSAAYLRHWFVDRLFDQWDYWVGAFVKDTLLANGFYRALGADVAWTASSFEDGGRYAGSPAVRVGDAIAPTRPAGKAAVSPKFDGAAEPLLTGKRHRTYGGADDDDAARRRYYRREAGKLLCFVPILYVPFVSSLAASALCFRRVHWWEWPFRYRNLLFWILLYFWGQMTILASLIILKWLLVGRTAAGSPTPRTLGRELRVWYVDVVWHRIVGRFGLLFFGQNSCLPNVILKLLGADVALSACFVQMDVCDASEADLVTVGDHALISVCDLKCAHSRGTYERVVVEAHAQVGFFARLHAGATARARSVVAQQAVLGEDEALGPDALLLAGSVSKLDAGGRARDQRPTYRHYVQPLATRLALLGLLAFGGLAPAYELAVLLFFPSARYYDHDSNYYTSAWKDETKEGAFGNRYALAGLLLVFRAWVFVVLRDFTAVETDNFQIEFEPYQAMNKFLHDLAMRLLRGSRLAPAYLRYVWGADVDLDAVIYNVDFSEPPLLSLGKSCVLDDGVCNHAHVTEQGPRLNRFGRKTIGEGAVLGPHAITWVDDVVPEGVVLGPRSQLFADLRDFAAGTVLYGCPARRVKVAEAHDQAQ</sequence>
<feature type="transmembrane region" description="Helical" evidence="1">
    <location>
        <begin position="415"/>
        <end position="438"/>
    </location>
</feature>
<accession>A0ABR1FHJ9</accession>
<dbReference type="InterPro" id="IPR042099">
    <property type="entry name" value="ANL_N_sf"/>
</dbReference>
<keyword evidence="1" id="KW-0812">Transmembrane</keyword>
<feature type="transmembrane region" description="Helical" evidence="1">
    <location>
        <begin position="930"/>
        <end position="947"/>
    </location>
</feature>
<dbReference type="InterPro" id="IPR045851">
    <property type="entry name" value="AMP-bd_C_sf"/>
</dbReference>
<evidence type="ECO:0000256" key="1">
    <source>
        <dbReference type="SAM" id="Phobius"/>
    </source>
</evidence>
<feature type="transmembrane region" description="Helical" evidence="1">
    <location>
        <begin position="877"/>
        <end position="900"/>
    </location>
</feature>
<dbReference type="InterPro" id="IPR011004">
    <property type="entry name" value="Trimer_LpxA-like_sf"/>
</dbReference>
<dbReference type="Gene3D" id="3.30.300.30">
    <property type="match status" value="1"/>
</dbReference>
<feature type="transmembrane region" description="Helical" evidence="1">
    <location>
        <begin position="637"/>
        <end position="662"/>
    </location>
</feature>
<feature type="transmembrane region" description="Helical" evidence="1">
    <location>
        <begin position="674"/>
        <end position="695"/>
    </location>
</feature>
<keyword evidence="1" id="KW-0472">Membrane</keyword>
<proteinExistence type="predicted"/>
<dbReference type="EMBL" id="JBBJCI010000422">
    <property type="protein sequence ID" value="KAK7230919.1"/>
    <property type="molecule type" value="Genomic_DNA"/>
</dbReference>
<reference evidence="2 3" key="1">
    <citation type="submission" date="2024-03" db="EMBL/GenBank/DDBJ databases">
        <title>Aureococcus anophagefferens CCMP1851 and Kratosvirus quantuckense: Draft genome of a second virus-susceptible host strain in the model system.</title>
        <authorList>
            <person name="Chase E."/>
            <person name="Truchon A.R."/>
            <person name="Schepens W."/>
            <person name="Wilhelm S.W."/>
        </authorList>
    </citation>
    <scope>NUCLEOTIDE SEQUENCE [LARGE SCALE GENOMIC DNA]</scope>
    <source>
        <strain evidence="2 3">CCMP1851</strain>
    </source>
</reference>
<protein>
    <recommendedName>
        <fullName evidence="4">AMP-dependent synthetase/ligase domain-containing protein</fullName>
    </recommendedName>
</protein>
<evidence type="ECO:0000313" key="2">
    <source>
        <dbReference type="EMBL" id="KAK7230919.1"/>
    </source>
</evidence>
<dbReference type="SUPFAM" id="SSF56801">
    <property type="entry name" value="Acetyl-CoA synthetase-like"/>
    <property type="match status" value="1"/>
</dbReference>
<gene>
    <name evidence="2" type="ORF">SO694_000741102</name>
</gene>
<name>A0ABR1FHJ9_AURAN</name>
<dbReference type="PANTHER" id="PTHR22754:SF32">
    <property type="entry name" value="DISCO-INTERACTING PROTEIN 2"/>
    <property type="match status" value="1"/>
</dbReference>
<keyword evidence="3" id="KW-1185">Reference proteome</keyword>
<comment type="caution">
    <text evidence="2">The sequence shown here is derived from an EMBL/GenBank/DDBJ whole genome shotgun (WGS) entry which is preliminary data.</text>
</comment>
<evidence type="ECO:0008006" key="4">
    <source>
        <dbReference type="Google" id="ProtNLM"/>
    </source>
</evidence>
<dbReference type="Gene3D" id="3.40.50.12780">
    <property type="entry name" value="N-terminal domain of ligase-like"/>
    <property type="match status" value="1"/>
</dbReference>
<feature type="transmembrane region" description="Helical" evidence="1">
    <location>
        <begin position="477"/>
        <end position="506"/>
    </location>
</feature>
<evidence type="ECO:0000313" key="3">
    <source>
        <dbReference type="Proteomes" id="UP001363151"/>
    </source>
</evidence>
<keyword evidence="1" id="KW-1133">Transmembrane helix</keyword>
<organism evidence="2 3">
    <name type="scientific">Aureococcus anophagefferens</name>
    <name type="common">Harmful bloom alga</name>
    <dbReference type="NCBI Taxonomy" id="44056"/>
    <lineage>
        <taxon>Eukaryota</taxon>
        <taxon>Sar</taxon>
        <taxon>Stramenopiles</taxon>
        <taxon>Ochrophyta</taxon>
        <taxon>Pelagophyceae</taxon>
        <taxon>Pelagomonadales</taxon>
        <taxon>Pelagomonadaceae</taxon>
        <taxon>Aureococcus</taxon>
    </lineage>
</organism>
<dbReference type="PANTHER" id="PTHR22754">
    <property type="entry name" value="DISCO-INTERACTING PROTEIN 2 DIP2 -RELATED"/>
    <property type="match status" value="1"/>
</dbReference>